<evidence type="ECO:0000313" key="2">
    <source>
        <dbReference type="Proteomes" id="UP001056120"/>
    </source>
</evidence>
<reference evidence="2" key="1">
    <citation type="journal article" date="2022" name="Mol. Ecol. Resour.">
        <title>The genomes of chicory, endive, great burdock and yacon provide insights into Asteraceae palaeo-polyploidization history and plant inulin production.</title>
        <authorList>
            <person name="Fan W."/>
            <person name="Wang S."/>
            <person name="Wang H."/>
            <person name="Wang A."/>
            <person name="Jiang F."/>
            <person name="Liu H."/>
            <person name="Zhao H."/>
            <person name="Xu D."/>
            <person name="Zhang Y."/>
        </authorList>
    </citation>
    <scope>NUCLEOTIDE SEQUENCE [LARGE SCALE GENOMIC DNA]</scope>
    <source>
        <strain evidence="2">cv. Yunnan</strain>
    </source>
</reference>
<proteinExistence type="predicted"/>
<dbReference type="Proteomes" id="UP001056120">
    <property type="component" value="Linkage Group LG05"/>
</dbReference>
<gene>
    <name evidence="1" type="ORF">L1987_14221</name>
</gene>
<protein>
    <submittedName>
        <fullName evidence="1">Uncharacterized protein</fullName>
    </submittedName>
</protein>
<evidence type="ECO:0000313" key="1">
    <source>
        <dbReference type="EMBL" id="KAI3814581.1"/>
    </source>
</evidence>
<dbReference type="EMBL" id="CM042022">
    <property type="protein sequence ID" value="KAI3814581.1"/>
    <property type="molecule type" value="Genomic_DNA"/>
</dbReference>
<name>A0ACB9J381_9ASTR</name>
<organism evidence="1 2">
    <name type="scientific">Smallanthus sonchifolius</name>
    <dbReference type="NCBI Taxonomy" id="185202"/>
    <lineage>
        <taxon>Eukaryota</taxon>
        <taxon>Viridiplantae</taxon>
        <taxon>Streptophyta</taxon>
        <taxon>Embryophyta</taxon>
        <taxon>Tracheophyta</taxon>
        <taxon>Spermatophyta</taxon>
        <taxon>Magnoliopsida</taxon>
        <taxon>eudicotyledons</taxon>
        <taxon>Gunneridae</taxon>
        <taxon>Pentapetalae</taxon>
        <taxon>asterids</taxon>
        <taxon>campanulids</taxon>
        <taxon>Asterales</taxon>
        <taxon>Asteraceae</taxon>
        <taxon>Asteroideae</taxon>
        <taxon>Heliantheae alliance</taxon>
        <taxon>Millerieae</taxon>
        <taxon>Smallanthus</taxon>
    </lineage>
</organism>
<accession>A0ACB9J381</accession>
<keyword evidence="2" id="KW-1185">Reference proteome</keyword>
<comment type="caution">
    <text evidence="1">The sequence shown here is derived from an EMBL/GenBank/DDBJ whole genome shotgun (WGS) entry which is preliminary data.</text>
</comment>
<reference evidence="1 2" key="2">
    <citation type="journal article" date="2022" name="Mol. Ecol. Resour.">
        <title>The genomes of chicory, endive, great burdock and yacon provide insights into Asteraceae paleo-polyploidization history and plant inulin production.</title>
        <authorList>
            <person name="Fan W."/>
            <person name="Wang S."/>
            <person name="Wang H."/>
            <person name="Wang A."/>
            <person name="Jiang F."/>
            <person name="Liu H."/>
            <person name="Zhao H."/>
            <person name="Xu D."/>
            <person name="Zhang Y."/>
        </authorList>
    </citation>
    <scope>NUCLEOTIDE SEQUENCE [LARGE SCALE GENOMIC DNA]</scope>
    <source>
        <strain evidence="2">cv. Yunnan</strain>
        <tissue evidence="1">Leaves</tissue>
    </source>
</reference>
<sequence>MAPYAIFLFSLLILLHRVTPDPPMEERDALLSFITEVEHDASFKWVRSDSPCSWKGVFCDPTNTTVIQLSLSDAKLTGEIPQYTIGRLSNLLVLSLRSNSLSGSIPDDFSYLTLNELYLLDNRFSGQLPDINSDDLDKFNASNNYLNCSIPWSLSKFSDSAFSGNENLCGSPLLSCNWSEITCPYRYEGHGVSSKQPPKQSSEAPTAVSGAKEGDENKLVLFDHGNNGFDCDELLQGSAEVLGKGSVGTSYKRVLEEKMKTVVVKRLKDVAVTKAKFESQMEAKLQTKPQPTGMTFPCGSNDANSKRLCIDRAGSTTNNEESGEPDGGNGSG</sequence>